<evidence type="ECO:0000313" key="10">
    <source>
        <dbReference type="EMBL" id="KAE8729263.1"/>
    </source>
</evidence>
<dbReference type="GO" id="GO:0008810">
    <property type="term" value="F:cellulase activity"/>
    <property type="evidence" value="ECO:0007669"/>
    <property type="project" value="UniProtKB-EC"/>
</dbReference>
<dbReference type="Gene3D" id="1.50.10.10">
    <property type="match status" value="1"/>
</dbReference>
<evidence type="ECO:0000259" key="9">
    <source>
        <dbReference type="Pfam" id="PF00759"/>
    </source>
</evidence>
<dbReference type="SUPFAM" id="SSF48208">
    <property type="entry name" value="Six-hairpin glycosidases"/>
    <property type="match status" value="1"/>
</dbReference>
<dbReference type="GO" id="GO:0030245">
    <property type="term" value="P:cellulose catabolic process"/>
    <property type="evidence" value="ECO:0007669"/>
    <property type="project" value="UniProtKB-KW"/>
</dbReference>
<sequence length="305" mass="33625">MPQFGFLSEVLPLDFICKAEELDASPDSLRRISSLNIRSRTSSNFNLLFPEELLTTVMVAFQLSAGKLVNDKISWRGDSGLKDGSEGKLDLSKGMYDAGDNLKFEFAKGSVKWITYFLINAHPSTNVLHIQVIIVLNPSTFIMQVHDHKYWEKPEKMTGKMPLKHVNASVSGSDIVAEVAVALASASLTSIWVLTLRVSQKLHNITIQHDIVMNSYGVQVGSTIQHVTNRILNMLSLLGDKDVFTNSGLKDYKQAAEELMCALLLDSPSATSSRTKCKVSLKSYVFPSSHKSAIISLLLILLLGP</sequence>
<dbReference type="InterPro" id="IPR012341">
    <property type="entry name" value="6hp_glycosidase-like_sf"/>
</dbReference>
<feature type="domain" description="Glycoside hydrolase family 9" evidence="9">
    <location>
        <begin position="109"/>
        <end position="188"/>
    </location>
</feature>
<dbReference type="InterPro" id="IPR008928">
    <property type="entry name" value="6-hairpin_glycosidase_sf"/>
</dbReference>
<dbReference type="Pfam" id="PF00759">
    <property type="entry name" value="Glyco_hydro_9"/>
    <property type="match status" value="2"/>
</dbReference>
<evidence type="ECO:0000256" key="7">
    <source>
        <dbReference type="ARBA" id="ARBA00023295"/>
    </source>
</evidence>
<dbReference type="AlphaFoldDB" id="A0A6A3CJD6"/>
<evidence type="ECO:0000256" key="5">
    <source>
        <dbReference type="ARBA" id="ARBA00023001"/>
    </source>
</evidence>
<keyword evidence="8" id="KW-0624">Polysaccharide degradation</keyword>
<reference evidence="10" key="1">
    <citation type="submission" date="2019-09" db="EMBL/GenBank/DDBJ databases">
        <title>Draft genome information of white flower Hibiscus syriacus.</title>
        <authorList>
            <person name="Kim Y.-M."/>
        </authorList>
    </citation>
    <scope>NUCLEOTIDE SEQUENCE [LARGE SCALE GENOMIC DNA]</scope>
    <source>
        <strain evidence="10">YM2019G1</strain>
    </source>
</reference>
<accession>A0A6A3CJD6</accession>
<evidence type="ECO:0000256" key="6">
    <source>
        <dbReference type="ARBA" id="ARBA00023277"/>
    </source>
</evidence>
<keyword evidence="7" id="KW-0326">Glycosidase</keyword>
<dbReference type="EC" id="3.2.1.4" evidence="3"/>
<evidence type="ECO:0000256" key="4">
    <source>
        <dbReference type="ARBA" id="ARBA00022801"/>
    </source>
</evidence>
<evidence type="ECO:0000256" key="3">
    <source>
        <dbReference type="ARBA" id="ARBA00012601"/>
    </source>
</evidence>
<keyword evidence="6" id="KW-0119">Carbohydrate metabolism</keyword>
<dbReference type="Proteomes" id="UP000436088">
    <property type="component" value="Unassembled WGS sequence"/>
</dbReference>
<evidence type="ECO:0000256" key="8">
    <source>
        <dbReference type="ARBA" id="ARBA00023326"/>
    </source>
</evidence>
<evidence type="ECO:0000256" key="2">
    <source>
        <dbReference type="ARBA" id="ARBA00007072"/>
    </source>
</evidence>
<organism evidence="10 11">
    <name type="scientific">Hibiscus syriacus</name>
    <name type="common">Rose of Sharon</name>
    <dbReference type="NCBI Taxonomy" id="106335"/>
    <lineage>
        <taxon>Eukaryota</taxon>
        <taxon>Viridiplantae</taxon>
        <taxon>Streptophyta</taxon>
        <taxon>Embryophyta</taxon>
        <taxon>Tracheophyta</taxon>
        <taxon>Spermatophyta</taxon>
        <taxon>Magnoliopsida</taxon>
        <taxon>eudicotyledons</taxon>
        <taxon>Gunneridae</taxon>
        <taxon>Pentapetalae</taxon>
        <taxon>rosids</taxon>
        <taxon>malvids</taxon>
        <taxon>Malvales</taxon>
        <taxon>Malvaceae</taxon>
        <taxon>Malvoideae</taxon>
        <taxon>Hibiscus</taxon>
    </lineage>
</organism>
<keyword evidence="5" id="KW-0136">Cellulose degradation</keyword>
<evidence type="ECO:0000313" key="11">
    <source>
        <dbReference type="Proteomes" id="UP000436088"/>
    </source>
</evidence>
<comment type="caution">
    <text evidence="10">The sequence shown here is derived from an EMBL/GenBank/DDBJ whole genome shotgun (WGS) entry which is preliminary data.</text>
</comment>
<proteinExistence type="inferred from homology"/>
<comment type="catalytic activity">
    <reaction evidence="1">
        <text>Endohydrolysis of (1-&gt;4)-beta-D-glucosidic linkages in cellulose, lichenin and cereal beta-D-glucans.</text>
        <dbReference type="EC" id="3.2.1.4"/>
    </reaction>
</comment>
<gene>
    <name evidence="10" type="ORF">F3Y22_tig00003725pilonHSYRG00278</name>
</gene>
<protein>
    <recommendedName>
        <fullName evidence="3">cellulase</fullName>
        <ecNumber evidence="3">3.2.1.4</ecNumber>
    </recommendedName>
</protein>
<dbReference type="InterPro" id="IPR001701">
    <property type="entry name" value="Glyco_hydro_9"/>
</dbReference>
<feature type="domain" description="Glycoside hydrolase family 9" evidence="9">
    <location>
        <begin position="53"/>
        <end position="108"/>
    </location>
</feature>
<name>A0A6A3CJD6_HIBSY</name>
<dbReference type="EMBL" id="VEPZ02000231">
    <property type="protein sequence ID" value="KAE8729263.1"/>
    <property type="molecule type" value="Genomic_DNA"/>
</dbReference>
<keyword evidence="4" id="KW-0378">Hydrolase</keyword>
<comment type="similarity">
    <text evidence="2">Belongs to the glycosyl hydrolase 9 (cellulase E) family.</text>
</comment>
<dbReference type="PANTHER" id="PTHR22298">
    <property type="entry name" value="ENDO-1,4-BETA-GLUCANASE"/>
    <property type="match status" value="1"/>
</dbReference>
<evidence type="ECO:0000256" key="1">
    <source>
        <dbReference type="ARBA" id="ARBA00000966"/>
    </source>
</evidence>
<keyword evidence="11" id="KW-1185">Reference proteome</keyword>